<accession>A0ABQ9CCE5</accession>
<comment type="caution">
    <text evidence="1">The sequence shown here is derived from an EMBL/GenBank/DDBJ whole genome shotgun (WGS) entry which is preliminary data.</text>
</comment>
<evidence type="ECO:0000313" key="1">
    <source>
        <dbReference type="EMBL" id="KAJ6397354.1"/>
    </source>
</evidence>
<protein>
    <submittedName>
        <fullName evidence="1">Uncharacterized protein</fullName>
    </submittedName>
</protein>
<gene>
    <name evidence="1" type="ORF">OIU77_018380</name>
</gene>
<reference evidence="1" key="2">
    <citation type="journal article" date="2023" name="Int. J. Mol. Sci.">
        <title>De Novo Assembly and Annotation of 11 Diverse Shrub Willow (Salix) Genomes Reveals Novel Gene Organization in Sex-Linked Regions.</title>
        <authorList>
            <person name="Hyden B."/>
            <person name="Feng K."/>
            <person name="Yates T.B."/>
            <person name="Jawdy S."/>
            <person name="Cereghino C."/>
            <person name="Smart L.B."/>
            <person name="Muchero W."/>
        </authorList>
    </citation>
    <scope>NUCLEOTIDE SEQUENCE</scope>
    <source>
        <tissue evidence="1">Shoot tip</tissue>
    </source>
</reference>
<reference evidence="1" key="1">
    <citation type="submission" date="2022-10" db="EMBL/GenBank/DDBJ databases">
        <authorList>
            <person name="Hyden B.L."/>
            <person name="Feng K."/>
            <person name="Yates T."/>
            <person name="Jawdy S."/>
            <person name="Smart L.B."/>
            <person name="Muchero W."/>
        </authorList>
    </citation>
    <scope>NUCLEOTIDE SEQUENCE</scope>
    <source>
        <tissue evidence="1">Shoot tip</tissue>
    </source>
</reference>
<sequence>MVTCVNRQKVEELSKRKPTAKQEGKVLGSCSLQVSRSFLFLFVLFH</sequence>
<dbReference type="Proteomes" id="UP001141253">
    <property type="component" value="Chromosome 5"/>
</dbReference>
<name>A0ABQ9CCE5_9ROSI</name>
<keyword evidence="2" id="KW-1185">Reference proteome</keyword>
<feature type="non-terminal residue" evidence="1">
    <location>
        <position position="46"/>
    </location>
</feature>
<proteinExistence type="predicted"/>
<dbReference type="EMBL" id="JAPFFI010000003">
    <property type="protein sequence ID" value="KAJ6397354.1"/>
    <property type="molecule type" value="Genomic_DNA"/>
</dbReference>
<organism evidence="1 2">
    <name type="scientific">Salix suchowensis</name>
    <dbReference type="NCBI Taxonomy" id="1278906"/>
    <lineage>
        <taxon>Eukaryota</taxon>
        <taxon>Viridiplantae</taxon>
        <taxon>Streptophyta</taxon>
        <taxon>Embryophyta</taxon>
        <taxon>Tracheophyta</taxon>
        <taxon>Spermatophyta</taxon>
        <taxon>Magnoliopsida</taxon>
        <taxon>eudicotyledons</taxon>
        <taxon>Gunneridae</taxon>
        <taxon>Pentapetalae</taxon>
        <taxon>rosids</taxon>
        <taxon>fabids</taxon>
        <taxon>Malpighiales</taxon>
        <taxon>Salicaceae</taxon>
        <taxon>Saliceae</taxon>
        <taxon>Salix</taxon>
    </lineage>
</organism>
<evidence type="ECO:0000313" key="2">
    <source>
        <dbReference type="Proteomes" id="UP001141253"/>
    </source>
</evidence>